<evidence type="ECO:0000256" key="1">
    <source>
        <dbReference type="SAM" id="Phobius"/>
    </source>
</evidence>
<feature type="signal peptide" evidence="2">
    <location>
        <begin position="1"/>
        <end position="22"/>
    </location>
</feature>
<evidence type="ECO:0000313" key="3">
    <source>
        <dbReference type="EMBL" id="TCP38003.1"/>
    </source>
</evidence>
<dbReference type="EMBL" id="SLXO01000002">
    <property type="protein sequence ID" value="TCP38003.1"/>
    <property type="molecule type" value="Genomic_DNA"/>
</dbReference>
<evidence type="ECO:0000256" key="2">
    <source>
        <dbReference type="SAM" id="SignalP"/>
    </source>
</evidence>
<feature type="chain" id="PRO_5020943714" evidence="2">
    <location>
        <begin position="23"/>
        <end position="259"/>
    </location>
</feature>
<protein>
    <submittedName>
        <fullName evidence="3">Putative secreted protein with PEP-CTERM sorting signal</fullName>
    </submittedName>
</protein>
<dbReference type="InParanoid" id="A0A4R2PQC0"/>
<feature type="transmembrane region" description="Helical" evidence="1">
    <location>
        <begin position="233"/>
        <end position="253"/>
    </location>
</feature>
<comment type="caution">
    <text evidence="3">The sequence shown here is derived from an EMBL/GenBank/DDBJ whole genome shotgun (WGS) entry which is preliminary data.</text>
</comment>
<keyword evidence="1" id="KW-0472">Membrane</keyword>
<gene>
    <name evidence="3" type="ORF">EV659_102414</name>
</gene>
<accession>A0A4R2PQC0</accession>
<keyword evidence="1" id="KW-0812">Transmembrane</keyword>
<dbReference type="Proteomes" id="UP000295399">
    <property type="component" value="Unassembled WGS sequence"/>
</dbReference>
<sequence length="259" mass="27794">MKNLMKPLVGGAFLALSGTAQASIITDQTFDSDPVLADSRTDGAWFVDRSKPAGFSSVDFMGDKRLALTISSDHTETDLFRFTQGRQFLTPGARMISIDWYLDPAFQNTTGRVGGLWGVGFGGDPSGVLSYPIIEFFEDQFHVWDSVQGDDDGSGFRPAGLPDGVAFGEFVNMEIQLDPTADLFRFFLNDTLLGTEEAGGTTEIGSVILQAVNTADGIDRTLYFDNFVARSSIPVPATGLMLLIGVAGAAALGRRARQA</sequence>
<keyword evidence="2" id="KW-0732">Signal</keyword>
<name>A0A4R2PQC0_RHOSA</name>
<keyword evidence="1" id="KW-1133">Transmembrane helix</keyword>
<organism evidence="3 4">
    <name type="scientific">Rhodothalassium salexigens DSM 2132</name>
    <dbReference type="NCBI Taxonomy" id="1188247"/>
    <lineage>
        <taxon>Bacteria</taxon>
        <taxon>Pseudomonadati</taxon>
        <taxon>Pseudomonadota</taxon>
        <taxon>Alphaproteobacteria</taxon>
        <taxon>Rhodothalassiales</taxon>
        <taxon>Rhodothalassiaceae</taxon>
        <taxon>Rhodothalassium</taxon>
    </lineage>
</organism>
<proteinExistence type="predicted"/>
<reference evidence="3 4" key="1">
    <citation type="submission" date="2019-03" db="EMBL/GenBank/DDBJ databases">
        <title>Genomic Encyclopedia of Type Strains, Phase IV (KMG-IV): sequencing the most valuable type-strain genomes for metagenomic binning, comparative biology and taxonomic classification.</title>
        <authorList>
            <person name="Goeker M."/>
        </authorList>
    </citation>
    <scope>NUCLEOTIDE SEQUENCE [LARGE SCALE GENOMIC DNA]</scope>
    <source>
        <strain evidence="3 4">DSM 2132</strain>
    </source>
</reference>
<dbReference type="AlphaFoldDB" id="A0A4R2PQC0"/>
<keyword evidence="4" id="KW-1185">Reference proteome</keyword>
<evidence type="ECO:0000313" key="4">
    <source>
        <dbReference type="Proteomes" id="UP000295399"/>
    </source>
</evidence>